<evidence type="ECO:0000256" key="3">
    <source>
        <dbReference type="ARBA" id="ARBA00023239"/>
    </source>
</evidence>
<dbReference type="PIRSF" id="PIRSF017306">
    <property type="entry name" value="Ureidogly_hydro"/>
    <property type="match status" value="1"/>
</dbReference>
<evidence type="ECO:0000313" key="5">
    <source>
        <dbReference type="EMBL" id="MBK1658155.1"/>
    </source>
</evidence>
<dbReference type="Proteomes" id="UP000697995">
    <property type="component" value="Unassembled WGS sequence"/>
</dbReference>
<dbReference type="InterPro" id="IPR024060">
    <property type="entry name" value="Ureidoglycolate_lyase_dom_sf"/>
</dbReference>
<name>A0ABS1CUH3_9PROT</name>
<evidence type="ECO:0000256" key="4">
    <source>
        <dbReference type="ARBA" id="ARBA00047684"/>
    </source>
</evidence>
<keyword evidence="6" id="KW-1185">Reference proteome</keyword>
<sequence>MYLKAEPLTSAAFLPYGEVIECPRIPGRTYFEDALANLRPAARPSLSLIVKAPLTVLPLRSTTMERHQFSSQSFVPQECGRWLCIVAPHGPGGGPDMARARAFLCTPDQGVTYGADVWHHPFTVLDREARFVVTMWKDGTSGDEEFVEVPEFTVEI</sequence>
<dbReference type="InterPro" id="IPR011051">
    <property type="entry name" value="RmlC_Cupin_sf"/>
</dbReference>
<gene>
    <name evidence="5" type="ORF">CKO45_07920</name>
</gene>
<comment type="catalytic activity">
    <reaction evidence="4">
        <text>(S)-ureidoglycolate = urea + glyoxylate</text>
        <dbReference type="Rhea" id="RHEA:11304"/>
        <dbReference type="ChEBI" id="CHEBI:16199"/>
        <dbReference type="ChEBI" id="CHEBI:36655"/>
        <dbReference type="ChEBI" id="CHEBI:57296"/>
        <dbReference type="EC" id="4.3.2.3"/>
    </reaction>
</comment>
<comment type="subunit">
    <text evidence="1">Homodimer.</text>
</comment>
<reference evidence="5 6" key="1">
    <citation type="journal article" date="2020" name="Microorganisms">
        <title>Osmotic Adaptation and Compatible Solute Biosynthesis of Phototrophic Bacteria as Revealed from Genome Analyses.</title>
        <authorList>
            <person name="Imhoff J.F."/>
            <person name="Rahn T."/>
            <person name="Kunzel S."/>
            <person name="Keller A."/>
            <person name="Neulinger S.C."/>
        </authorList>
    </citation>
    <scope>NUCLEOTIDE SEQUENCE [LARGE SCALE GENOMIC DNA]</scope>
    <source>
        <strain evidence="5 6">DSM 15382</strain>
    </source>
</reference>
<keyword evidence="2" id="KW-0659">Purine metabolism</keyword>
<protein>
    <recommendedName>
        <fullName evidence="7">Ureidoglycolate hydrolase</fullName>
    </recommendedName>
</protein>
<dbReference type="RefSeq" id="WP_133221330.1">
    <property type="nucleotide sequence ID" value="NZ_NRSG01000040.1"/>
</dbReference>
<evidence type="ECO:0000256" key="1">
    <source>
        <dbReference type="ARBA" id="ARBA00011738"/>
    </source>
</evidence>
<comment type="caution">
    <text evidence="5">The sequence shown here is derived from an EMBL/GenBank/DDBJ whole genome shotgun (WGS) entry which is preliminary data.</text>
</comment>
<dbReference type="EMBL" id="NRSG01000040">
    <property type="protein sequence ID" value="MBK1658155.1"/>
    <property type="molecule type" value="Genomic_DNA"/>
</dbReference>
<dbReference type="InterPro" id="IPR007247">
    <property type="entry name" value="Ureidogly_lyase"/>
</dbReference>
<dbReference type="PANTHER" id="PTHR21221">
    <property type="entry name" value="UREIDOGLYCOLATE HYDROLASE"/>
    <property type="match status" value="1"/>
</dbReference>
<organism evidence="5 6">
    <name type="scientific">Paracraurococcus ruber</name>
    <dbReference type="NCBI Taxonomy" id="77675"/>
    <lineage>
        <taxon>Bacteria</taxon>
        <taxon>Pseudomonadati</taxon>
        <taxon>Pseudomonadota</taxon>
        <taxon>Alphaproteobacteria</taxon>
        <taxon>Acetobacterales</taxon>
        <taxon>Roseomonadaceae</taxon>
        <taxon>Paracraurococcus</taxon>
    </lineage>
</organism>
<keyword evidence="3" id="KW-0456">Lyase</keyword>
<dbReference type="InterPro" id="IPR047233">
    <property type="entry name" value="UAH_cupin"/>
</dbReference>
<dbReference type="PANTHER" id="PTHR21221:SF1">
    <property type="entry name" value="UREIDOGLYCOLATE LYASE"/>
    <property type="match status" value="1"/>
</dbReference>
<evidence type="ECO:0000313" key="6">
    <source>
        <dbReference type="Proteomes" id="UP000697995"/>
    </source>
</evidence>
<evidence type="ECO:0000256" key="2">
    <source>
        <dbReference type="ARBA" id="ARBA00022631"/>
    </source>
</evidence>
<proteinExistence type="predicted"/>
<dbReference type="SUPFAM" id="SSF51182">
    <property type="entry name" value="RmlC-like cupins"/>
    <property type="match status" value="1"/>
</dbReference>
<accession>A0ABS1CUH3</accession>
<dbReference type="Gene3D" id="2.60.120.480">
    <property type="entry name" value="Ureidoglycolate hydrolase"/>
    <property type="match status" value="1"/>
</dbReference>
<dbReference type="Pfam" id="PF04115">
    <property type="entry name" value="Ureidogly_lyase"/>
    <property type="match status" value="1"/>
</dbReference>
<evidence type="ECO:0008006" key="7">
    <source>
        <dbReference type="Google" id="ProtNLM"/>
    </source>
</evidence>
<dbReference type="CDD" id="cd20298">
    <property type="entry name" value="cupin_UAH"/>
    <property type="match status" value="1"/>
</dbReference>